<protein>
    <submittedName>
        <fullName evidence="1">Uncharacterized protein</fullName>
    </submittedName>
</protein>
<dbReference type="Proteomes" id="UP001487740">
    <property type="component" value="Unassembled WGS sequence"/>
</dbReference>
<reference evidence="1 2" key="1">
    <citation type="submission" date="2023-03" db="EMBL/GenBank/DDBJ databases">
        <title>High-quality genome of Scylla paramamosain provides insights in environmental adaptation.</title>
        <authorList>
            <person name="Zhang L."/>
        </authorList>
    </citation>
    <scope>NUCLEOTIDE SEQUENCE [LARGE SCALE GENOMIC DNA]</scope>
    <source>
        <strain evidence="1">LZ_2023a</strain>
        <tissue evidence="1">Muscle</tissue>
    </source>
</reference>
<name>A0AAW0V8F0_SCYPA</name>
<gene>
    <name evidence="1" type="ORF">O3P69_002370</name>
</gene>
<keyword evidence="2" id="KW-1185">Reference proteome</keyword>
<sequence length="242" mass="27491">MKRKAGMTSRAQSSEDQWKKWRRNSGIRYSGWCAVSQLYFQCGGVDKHRPQCVRSVTTAMIISSIFPVVRRVRDPTYRQDSRVEEVLLQTMQNLRFKNAAPRYDCSVYSCCGFPFLHFLLSVHRLRNIIIISSLNASTTRSERLSLRGGAWGTLTAGYTGLPSPRCPLDAVNGVLPDDVFISSSSGRELWDIRVRASSYHSSSVTPWTQRRGFPAANTQGMRLHVQGKRYATYQPPFIVIYL</sequence>
<evidence type="ECO:0000313" key="2">
    <source>
        <dbReference type="Proteomes" id="UP001487740"/>
    </source>
</evidence>
<organism evidence="1 2">
    <name type="scientific">Scylla paramamosain</name>
    <name type="common">Mud crab</name>
    <dbReference type="NCBI Taxonomy" id="85552"/>
    <lineage>
        <taxon>Eukaryota</taxon>
        <taxon>Metazoa</taxon>
        <taxon>Ecdysozoa</taxon>
        <taxon>Arthropoda</taxon>
        <taxon>Crustacea</taxon>
        <taxon>Multicrustacea</taxon>
        <taxon>Malacostraca</taxon>
        <taxon>Eumalacostraca</taxon>
        <taxon>Eucarida</taxon>
        <taxon>Decapoda</taxon>
        <taxon>Pleocyemata</taxon>
        <taxon>Brachyura</taxon>
        <taxon>Eubrachyura</taxon>
        <taxon>Portunoidea</taxon>
        <taxon>Portunidae</taxon>
        <taxon>Portuninae</taxon>
        <taxon>Scylla</taxon>
    </lineage>
</organism>
<proteinExistence type="predicted"/>
<evidence type="ECO:0000313" key="1">
    <source>
        <dbReference type="EMBL" id="KAK8407775.1"/>
    </source>
</evidence>
<comment type="caution">
    <text evidence="1">The sequence shown here is derived from an EMBL/GenBank/DDBJ whole genome shotgun (WGS) entry which is preliminary data.</text>
</comment>
<accession>A0AAW0V8F0</accession>
<dbReference type="AlphaFoldDB" id="A0AAW0V8F0"/>
<dbReference type="EMBL" id="JARAKH010000001">
    <property type="protein sequence ID" value="KAK8407775.1"/>
    <property type="molecule type" value="Genomic_DNA"/>
</dbReference>